<reference evidence="3" key="1">
    <citation type="submission" date="2021-05" db="EMBL/GenBank/DDBJ databases">
        <title>The genome of the haptophyte Pavlova lutheri (Diacronema luteri, Pavlovales) - a model for lipid biosynthesis in eukaryotic algae.</title>
        <authorList>
            <person name="Hulatt C.J."/>
            <person name="Posewitz M.C."/>
        </authorList>
    </citation>
    <scope>NUCLEOTIDE SEQUENCE</scope>
    <source>
        <strain evidence="3">NIVA-4/92</strain>
    </source>
</reference>
<dbReference type="AlphaFoldDB" id="A0A8J6CBU9"/>
<keyword evidence="1" id="KW-0175">Coiled coil</keyword>
<dbReference type="OrthoDB" id="10633568at2759"/>
<feature type="compositionally biased region" description="Pro residues" evidence="2">
    <location>
        <begin position="250"/>
        <end position="261"/>
    </location>
</feature>
<proteinExistence type="predicted"/>
<evidence type="ECO:0000256" key="2">
    <source>
        <dbReference type="SAM" id="MobiDB-lite"/>
    </source>
</evidence>
<feature type="coiled-coil region" evidence="1">
    <location>
        <begin position="135"/>
        <end position="169"/>
    </location>
</feature>
<feature type="region of interest" description="Disordered" evidence="2">
    <location>
        <begin position="359"/>
        <end position="378"/>
    </location>
</feature>
<keyword evidence="4" id="KW-1185">Reference proteome</keyword>
<dbReference type="EMBL" id="JAGTXO010000007">
    <property type="protein sequence ID" value="KAG8466914.1"/>
    <property type="molecule type" value="Genomic_DNA"/>
</dbReference>
<feature type="region of interest" description="Disordered" evidence="2">
    <location>
        <begin position="247"/>
        <end position="278"/>
    </location>
</feature>
<feature type="coiled-coil region" evidence="1">
    <location>
        <begin position="298"/>
        <end position="332"/>
    </location>
</feature>
<feature type="coiled-coil region" evidence="1">
    <location>
        <begin position="15"/>
        <end position="85"/>
    </location>
</feature>
<gene>
    <name evidence="3" type="ORF">KFE25_008293</name>
</gene>
<accession>A0A8J6CBU9</accession>
<evidence type="ECO:0000256" key="1">
    <source>
        <dbReference type="SAM" id="Coils"/>
    </source>
</evidence>
<organism evidence="3 4">
    <name type="scientific">Diacronema lutheri</name>
    <name type="common">Unicellular marine alga</name>
    <name type="synonym">Monochrysis lutheri</name>
    <dbReference type="NCBI Taxonomy" id="2081491"/>
    <lineage>
        <taxon>Eukaryota</taxon>
        <taxon>Haptista</taxon>
        <taxon>Haptophyta</taxon>
        <taxon>Pavlovophyceae</taxon>
        <taxon>Pavlovales</taxon>
        <taxon>Pavlovaceae</taxon>
        <taxon>Diacronema</taxon>
    </lineage>
</organism>
<protein>
    <submittedName>
        <fullName evidence="3">Uncharacterized protein</fullName>
    </submittedName>
</protein>
<comment type="caution">
    <text evidence="3">The sequence shown here is derived from an EMBL/GenBank/DDBJ whole genome shotgun (WGS) entry which is preliminary data.</text>
</comment>
<name>A0A8J6CBU9_DIALT</name>
<sequence>MVRAVKFAVSRTMPFADLRAEAERARKEHAHVQAELAEVNARLEQLEASPPPLAAPEGGGEGANTEALLAEIAALEATVQAKELEATGRGGASGAPVHARLVDEYYLIHRTLVTVLRRNAKLAAMLGELGDPKRLVAQREAVAKKRTELESAQAEVFALERAIKKAEHQLALAAAAREREADLATSEARKLHAEVGRLATLCSAAEAETAALRTQLNVAQSDLALGARFTVALGEALRSRAAELMDGEPLPTPALPAPSAEPPVRDGNIGAAPSAEPTSPALVDIGRRLLDASGDELVDELHALMRKHARMLAELRRRRTLTEEARASAERLRALALTRSVERASGPPVAVAVAAAEEAVSRRGRSQSGRLIPELDSG</sequence>
<dbReference type="Proteomes" id="UP000751190">
    <property type="component" value="Unassembled WGS sequence"/>
</dbReference>
<evidence type="ECO:0000313" key="4">
    <source>
        <dbReference type="Proteomes" id="UP000751190"/>
    </source>
</evidence>
<evidence type="ECO:0000313" key="3">
    <source>
        <dbReference type="EMBL" id="KAG8466914.1"/>
    </source>
</evidence>